<gene>
    <name evidence="1" type="ORF">DW192_00405</name>
</gene>
<sequence length="150" mass="17355">MYAKVKKTGEILYDAYMDEIDNGYYLVKGIDKEGKNRSFYPHETTDLYSSTKLIVSFNKKEEDTKQVCFLGKGGCVLCGGGEDSEMSKLCHTLWMPPKEYDKEQHCICNRYDTTSCNFTEMDMSKVFILAKNGRYIPFEEALKMRERISV</sequence>
<evidence type="ECO:0000313" key="2">
    <source>
        <dbReference type="Proteomes" id="UP000284548"/>
    </source>
</evidence>
<dbReference type="AlphaFoldDB" id="A0A414YGD8"/>
<comment type="caution">
    <text evidence="1">The sequence shown here is derived from an EMBL/GenBank/DDBJ whole genome shotgun (WGS) entry which is preliminary data.</text>
</comment>
<proteinExistence type="predicted"/>
<organism evidence="1 2">
    <name type="scientific">Segatella copri</name>
    <dbReference type="NCBI Taxonomy" id="165179"/>
    <lineage>
        <taxon>Bacteria</taxon>
        <taxon>Pseudomonadati</taxon>
        <taxon>Bacteroidota</taxon>
        <taxon>Bacteroidia</taxon>
        <taxon>Bacteroidales</taxon>
        <taxon>Prevotellaceae</taxon>
        <taxon>Segatella</taxon>
    </lineage>
</organism>
<dbReference type="Proteomes" id="UP000284548">
    <property type="component" value="Unassembled WGS sequence"/>
</dbReference>
<name>A0A414YGD8_9BACT</name>
<dbReference type="EMBL" id="QRKB01000001">
    <property type="protein sequence ID" value="RHH85227.1"/>
    <property type="molecule type" value="Genomic_DNA"/>
</dbReference>
<reference evidence="1 2" key="1">
    <citation type="submission" date="2018-08" db="EMBL/GenBank/DDBJ databases">
        <title>A genome reference for cultivated species of the human gut microbiota.</title>
        <authorList>
            <person name="Zou Y."/>
            <person name="Xue W."/>
            <person name="Luo G."/>
        </authorList>
    </citation>
    <scope>NUCLEOTIDE SEQUENCE [LARGE SCALE GENOMIC DNA]</scope>
    <source>
        <strain evidence="1 2">AM16-54</strain>
    </source>
</reference>
<protein>
    <submittedName>
        <fullName evidence="1">Uncharacterized protein</fullName>
    </submittedName>
</protein>
<evidence type="ECO:0000313" key="1">
    <source>
        <dbReference type="EMBL" id="RHH85227.1"/>
    </source>
</evidence>
<accession>A0A414YGD8</accession>
<dbReference type="RefSeq" id="WP_118253054.1">
    <property type="nucleotide sequence ID" value="NZ_QRKB01000001.1"/>
</dbReference>